<keyword evidence="2" id="KW-1185">Reference proteome</keyword>
<gene>
    <name evidence="1" type="ORF">EV182_008283</name>
</gene>
<comment type="caution">
    <text evidence="1">The sequence shown here is derived from an EMBL/GenBank/DDBJ whole genome shotgun (WGS) entry which is preliminary data.</text>
</comment>
<dbReference type="EMBL" id="JAMZIH010009327">
    <property type="protein sequence ID" value="KAJ1670323.1"/>
    <property type="molecule type" value="Genomic_DNA"/>
</dbReference>
<evidence type="ECO:0000313" key="2">
    <source>
        <dbReference type="Proteomes" id="UP001145114"/>
    </source>
</evidence>
<reference evidence="1" key="1">
    <citation type="submission" date="2022-06" db="EMBL/GenBank/DDBJ databases">
        <title>Phylogenomic reconstructions and comparative analyses of Kickxellomycotina fungi.</title>
        <authorList>
            <person name="Reynolds N.K."/>
            <person name="Stajich J.E."/>
            <person name="Barry K."/>
            <person name="Grigoriev I.V."/>
            <person name="Crous P."/>
            <person name="Smith M.E."/>
        </authorList>
    </citation>
    <scope>NUCLEOTIDE SEQUENCE</scope>
    <source>
        <strain evidence="1">RSA 2271</strain>
    </source>
</reference>
<organism evidence="1 2">
    <name type="scientific">Spiromyces aspiralis</name>
    <dbReference type="NCBI Taxonomy" id="68401"/>
    <lineage>
        <taxon>Eukaryota</taxon>
        <taxon>Fungi</taxon>
        <taxon>Fungi incertae sedis</taxon>
        <taxon>Zoopagomycota</taxon>
        <taxon>Kickxellomycotina</taxon>
        <taxon>Kickxellomycetes</taxon>
        <taxon>Kickxellales</taxon>
        <taxon>Kickxellaceae</taxon>
        <taxon>Spiromyces</taxon>
    </lineage>
</organism>
<feature type="non-terminal residue" evidence="1">
    <location>
        <position position="202"/>
    </location>
</feature>
<evidence type="ECO:0000313" key="1">
    <source>
        <dbReference type="EMBL" id="KAJ1670323.1"/>
    </source>
</evidence>
<sequence>MDLSWNTLFNLNSPDEAQTPMLSYQELQEDLSLWSNAQFSLENPTSTVASSPTAPVKPSRPHQLQQQQQQEIDGAPAVAPQTLSETTKGDPHQHHSLLTPSTQASVNGSGGQNTLSQQQQQQAQLSLAAAVAAMGQPNYIFPLLAPALANIQQVQSHHNDLPSQTERKQQQHRAILPAGPLPNGTALTPISTADIASGKTTT</sequence>
<accession>A0ACC1H9F7</accession>
<dbReference type="Proteomes" id="UP001145114">
    <property type="component" value="Unassembled WGS sequence"/>
</dbReference>
<name>A0ACC1H9F7_9FUNG</name>
<protein>
    <submittedName>
        <fullName evidence="1">Uncharacterized protein</fullName>
    </submittedName>
</protein>
<proteinExistence type="predicted"/>